<evidence type="ECO:0000259" key="3">
    <source>
        <dbReference type="PROSITE" id="PS51186"/>
    </source>
</evidence>
<dbReference type="EMBL" id="CAHPSC010000049">
    <property type="protein sequence ID" value="CAB5702709.1"/>
    <property type="molecule type" value="Genomic_DNA"/>
</dbReference>
<evidence type="ECO:0000313" key="4">
    <source>
        <dbReference type="EMBL" id="CAB5702709.1"/>
    </source>
</evidence>
<sequence>MALQIRAFAPADTESTVQLWQACGLTRPWNDPYQDIDRKLQVQPEMFLVGTDADGAVMASIMIGYEGHRGWINYLAVHPSLQRQGHARRLVQLAEQMLTARGCPKLNLQVRAGNDAVLAFYASLGYVHDHSVCLGKRLIADN</sequence>
<dbReference type="EC" id="2.3.1.-" evidence="4"/>
<dbReference type="AlphaFoldDB" id="A0AA35GKB4"/>
<gene>
    <name evidence="4" type="primary">ypeA</name>
    <name evidence="4" type="ORF">GHA_02906</name>
</gene>
<evidence type="ECO:0000256" key="2">
    <source>
        <dbReference type="ARBA" id="ARBA00023315"/>
    </source>
</evidence>
<dbReference type="PROSITE" id="PS51186">
    <property type="entry name" value="GNAT"/>
    <property type="match status" value="1"/>
</dbReference>
<keyword evidence="2 4" id="KW-0012">Acyltransferase</keyword>
<accession>A0AA35GKB4</accession>
<dbReference type="PANTHER" id="PTHR43877">
    <property type="entry name" value="AMINOALKYLPHOSPHONATE N-ACETYLTRANSFERASE-RELATED-RELATED"/>
    <property type="match status" value="1"/>
</dbReference>
<dbReference type="Pfam" id="PF00583">
    <property type="entry name" value="Acetyltransf_1"/>
    <property type="match status" value="1"/>
</dbReference>
<dbReference type="SUPFAM" id="SSF55729">
    <property type="entry name" value="Acyl-CoA N-acyltransferases (Nat)"/>
    <property type="match status" value="1"/>
</dbReference>
<evidence type="ECO:0000313" key="5">
    <source>
        <dbReference type="Proteomes" id="UP000834458"/>
    </source>
</evidence>
<protein>
    <submittedName>
        <fullName evidence="4">Acetyltransferase YpeA</fullName>
        <ecNumber evidence="4">2.3.1.-</ecNumber>
    </submittedName>
</protein>
<evidence type="ECO:0000256" key="1">
    <source>
        <dbReference type="ARBA" id="ARBA00022679"/>
    </source>
</evidence>
<name>A0AA35GKB4_9BURK</name>
<dbReference type="Proteomes" id="UP000834458">
    <property type="component" value="Unassembled WGS sequence"/>
</dbReference>
<dbReference type="GO" id="GO:0016747">
    <property type="term" value="F:acyltransferase activity, transferring groups other than amino-acyl groups"/>
    <property type="evidence" value="ECO:0007669"/>
    <property type="project" value="InterPro"/>
</dbReference>
<dbReference type="InterPro" id="IPR050832">
    <property type="entry name" value="Bact_Acetyltransf"/>
</dbReference>
<keyword evidence="1 4" id="KW-0808">Transferase</keyword>
<organism evidence="4 5">
    <name type="scientific">Comamonas aquatica</name>
    <dbReference type="NCBI Taxonomy" id="225991"/>
    <lineage>
        <taxon>Bacteria</taxon>
        <taxon>Pseudomonadati</taxon>
        <taxon>Pseudomonadota</taxon>
        <taxon>Betaproteobacteria</taxon>
        <taxon>Burkholderiales</taxon>
        <taxon>Comamonadaceae</taxon>
        <taxon>Comamonas</taxon>
    </lineage>
</organism>
<reference evidence="4" key="1">
    <citation type="submission" date="2020-05" db="EMBL/GenBank/DDBJ databases">
        <authorList>
            <person name="Delgado-Blas J."/>
        </authorList>
    </citation>
    <scope>NUCLEOTIDE SEQUENCE</scope>
    <source>
        <strain evidence="4">BB1454</strain>
    </source>
</reference>
<dbReference type="NCBIfam" id="NF002959">
    <property type="entry name" value="PRK03624.1"/>
    <property type="match status" value="1"/>
</dbReference>
<comment type="caution">
    <text evidence="4">The sequence shown here is derived from an EMBL/GenBank/DDBJ whole genome shotgun (WGS) entry which is preliminary data.</text>
</comment>
<feature type="domain" description="N-acetyltransferase" evidence="3">
    <location>
        <begin position="3"/>
        <end position="142"/>
    </location>
</feature>
<dbReference type="InterPro" id="IPR000182">
    <property type="entry name" value="GNAT_dom"/>
</dbReference>
<dbReference type="Gene3D" id="3.40.630.30">
    <property type="match status" value="1"/>
</dbReference>
<dbReference type="CDD" id="cd04301">
    <property type="entry name" value="NAT_SF"/>
    <property type="match status" value="1"/>
</dbReference>
<dbReference type="InterPro" id="IPR016181">
    <property type="entry name" value="Acyl_CoA_acyltransferase"/>
</dbReference>
<proteinExistence type="predicted"/>